<dbReference type="InterPro" id="IPR035892">
    <property type="entry name" value="C2_domain_sf"/>
</dbReference>
<dbReference type="Pfam" id="PF00168">
    <property type="entry name" value="C2"/>
    <property type="match status" value="1"/>
</dbReference>
<feature type="domain" description="C2" evidence="2">
    <location>
        <begin position="878"/>
        <end position="937"/>
    </location>
</feature>
<dbReference type="EMBL" id="CAUYUJ010010546">
    <property type="protein sequence ID" value="CAK0829629.1"/>
    <property type="molecule type" value="Genomic_DNA"/>
</dbReference>
<dbReference type="InterPro" id="IPR000008">
    <property type="entry name" value="C2_dom"/>
</dbReference>
<protein>
    <recommendedName>
        <fullName evidence="2">C2 domain-containing protein</fullName>
    </recommendedName>
</protein>
<evidence type="ECO:0000313" key="3">
    <source>
        <dbReference type="EMBL" id="CAK0829629.1"/>
    </source>
</evidence>
<keyword evidence="4" id="KW-1185">Reference proteome</keyword>
<accession>A0ABN9SDA2</accession>
<dbReference type="CDD" id="cd00030">
    <property type="entry name" value="C2"/>
    <property type="match status" value="1"/>
</dbReference>
<evidence type="ECO:0000259" key="2">
    <source>
        <dbReference type="Pfam" id="PF00168"/>
    </source>
</evidence>
<gene>
    <name evidence="3" type="ORF">PCOR1329_LOCUS28522</name>
</gene>
<name>A0ABN9SDA2_9DINO</name>
<dbReference type="Proteomes" id="UP001189429">
    <property type="component" value="Unassembled WGS sequence"/>
</dbReference>
<organism evidence="3 4">
    <name type="scientific">Prorocentrum cordatum</name>
    <dbReference type="NCBI Taxonomy" id="2364126"/>
    <lineage>
        <taxon>Eukaryota</taxon>
        <taxon>Sar</taxon>
        <taxon>Alveolata</taxon>
        <taxon>Dinophyceae</taxon>
        <taxon>Prorocentrales</taxon>
        <taxon>Prorocentraceae</taxon>
        <taxon>Prorocentrum</taxon>
    </lineage>
</organism>
<dbReference type="Gene3D" id="2.60.40.150">
    <property type="entry name" value="C2 domain"/>
    <property type="match status" value="1"/>
</dbReference>
<sequence length="1339" mass="150111">MLPFESGGSRIAAQRPPGATVRDITIKVLPQLLQEMEILKGDQTEERRHWAMFRPMPLATRVLSEVSVLHQAWARVGQNLNVKKPVLDHQPWLVGPTKPRGSSPSDQPMPGLELPGLTPAELSSVFERCSMVRAWSSHSGALWNAFSCRARALPMQPLNRLPIQTPLQKQLADTLGLYDPSRNMAEPHQEDKISLNELFMSFICASKGTVGEKASALFSIYSYSDPESHHIRPASRLARSIASGGEGEVELPRAPPADLDSSEAHQNCLCLQVMSNHPKTHLLGVVYIQSLTPFIGSALDEPQFVSYNIWGKHDPALTAKAGRGNNARAARASASNMPASNAPGSDNGMEILGEMLVSVVWIPKSIRRPEHGQLNIVVKHIKFNQMLVGDYYKMNPWIVARILGLQREAGAAEDERVWKEIPRWDPRGLWKTDQHQSYLTYGPYGGIMEWDKTMKENVLSGILGHHDSFSHHWRGGQHMGYDPDTMEWQWNDLCGNQRSADIDVMPEFVTVSKRKNCVSLEGVRLITQCILHRCVLNLTNREALLIADSIFNRSGAVPGFLEAIIVPGEPSKDSDAPASLSDLKKRLEKSKQSYKVVTREVMLEHERQVKDMGGGSLNLFSRQMFMRRTMEPINISHDMQIRDPFPGKRKESFGFASCAAATASGAPRSSPWSPTATSCPTTARSGPTPRSSSPRPGGSRRRRVHLVRDGQPPPGRVAAPPGVLRPRAARAQGDTAQRDHHGSAPGPGDDLRMMEDALDAQQSFLLEVWDSDVVSRDFLGEAWLPPLGTLSEKPKTLVLPLARADYSEEAEFGPSRQDKNKELGDETKNPLLKVTGELYVTATWKYPILREDDEEGAAAQEDETEKARAERAVREHTGLLTLKIERARGLRRADGRRLRACDPQVRVWQRNDVRQLWRKRPLMKTKVISNNADPEWHFEESKEIMTGEYESRFPPPEEGWTAELTKMTRTRKQQRIIDDEKNAQAVKMYGSGLKVVFHDAAGPPPNQDVDAAGGNHKVQVLLTDTIHDFKDKLTLACKREAQHWRSLEDEQAEKHAAAFSDIDIGPNHLVMVWIPSAAVQRLAAQKMDKSEEYARAHRQSEKDPSCWKPLDPARTFAHYPKHFGTNLRGEVPQGIKLRVVEATEAYRNANLRYKVYMEEMEKVHYPDVNTNDKCFGWAKYWHKADGENSTEWRPAFISSVDLPDTSPRYKVRWILDQNASDEDAAKAAAAPPGASTLHRGSEVLLAPRNPKLGVRQHPAHKEFLVQVKLLRESRKSDFEIKDVLNKLLLDKWRTDDKFKEAYGDKEPGVPGGIPLITVENIRAHLQRQDEASQGPSAKT</sequence>
<evidence type="ECO:0000256" key="1">
    <source>
        <dbReference type="SAM" id="MobiDB-lite"/>
    </source>
</evidence>
<comment type="caution">
    <text evidence="3">The sequence shown here is derived from an EMBL/GenBank/DDBJ whole genome shotgun (WGS) entry which is preliminary data.</text>
</comment>
<feature type="region of interest" description="Disordered" evidence="1">
    <location>
        <begin position="323"/>
        <end position="345"/>
    </location>
</feature>
<dbReference type="SUPFAM" id="SSF49562">
    <property type="entry name" value="C2 domain (Calcium/lipid-binding domain, CaLB)"/>
    <property type="match status" value="1"/>
</dbReference>
<feature type="region of interest" description="Disordered" evidence="1">
    <location>
        <begin position="662"/>
        <end position="750"/>
    </location>
</feature>
<feature type="compositionally biased region" description="Low complexity" evidence="1">
    <location>
        <begin position="680"/>
        <end position="697"/>
    </location>
</feature>
<evidence type="ECO:0000313" key="4">
    <source>
        <dbReference type="Proteomes" id="UP001189429"/>
    </source>
</evidence>
<proteinExistence type="predicted"/>
<feature type="compositionally biased region" description="Low complexity" evidence="1">
    <location>
        <begin position="662"/>
        <end position="671"/>
    </location>
</feature>
<reference evidence="3" key="1">
    <citation type="submission" date="2023-10" db="EMBL/GenBank/DDBJ databases">
        <authorList>
            <person name="Chen Y."/>
            <person name="Shah S."/>
            <person name="Dougan E. K."/>
            <person name="Thang M."/>
            <person name="Chan C."/>
        </authorList>
    </citation>
    <scope>NUCLEOTIDE SEQUENCE [LARGE SCALE GENOMIC DNA]</scope>
</reference>